<evidence type="ECO:0000313" key="5">
    <source>
        <dbReference type="Proteomes" id="UP000742786"/>
    </source>
</evidence>
<evidence type="ECO:0000256" key="2">
    <source>
        <dbReference type="SAM" id="MobiDB-lite"/>
    </source>
</evidence>
<dbReference type="PANTHER" id="PTHR30093">
    <property type="entry name" value="GENERAL SECRETION PATHWAY PROTEIN G"/>
    <property type="match status" value="1"/>
</dbReference>
<keyword evidence="3" id="KW-0812">Transmembrane</keyword>
<keyword evidence="5" id="KW-1185">Reference proteome</keyword>
<dbReference type="GO" id="GO:0015627">
    <property type="term" value="C:type II protein secretion system complex"/>
    <property type="evidence" value="ECO:0007669"/>
    <property type="project" value="InterPro"/>
</dbReference>
<keyword evidence="1" id="KW-0488">Methylation</keyword>
<dbReference type="NCBIfam" id="TIGR02532">
    <property type="entry name" value="IV_pilin_GFxxxE"/>
    <property type="match status" value="1"/>
</dbReference>
<sequence>MSTTIGTHTRLAHRVFRAGFTLIELLVVMAIIAVLMSLAVPQYFGRVDAAKEAVLRENLHQMREALDKFYGDNNRYPDKLADLTDRKYLRRIPPDPITDSDQTWIVVAPADPGKGRVSDIRSGAEGNGKDGTPYSSW</sequence>
<dbReference type="Proteomes" id="UP000742786">
    <property type="component" value="Unassembled WGS sequence"/>
</dbReference>
<accession>A0A916MZH2</accession>
<dbReference type="PANTHER" id="PTHR30093:SF47">
    <property type="entry name" value="TYPE IV PILUS NON-CORE MINOR PILIN PILE"/>
    <property type="match status" value="1"/>
</dbReference>
<dbReference type="AlphaFoldDB" id="A0A916MZH2"/>
<dbReference type="InterPro" id="IPR000983">
    <property type="entry name" value="Bac_GSPG_pilin"/>
</dbReference>
<name>A0A916MZH2_9PROT</name>
<reference evidence="4" key="1">
    <citation type="submission" date="2021-04" db="EMBL/GenBank/DDBJ databases">
        <authorList>
            <person name="Hornung B."/>
        </authorList>
    </citation>
    <scope>NUCLEOTIDE SEQUENCE</scope>
    <source>
        <strain evidence="4">G5G6</strain>
    </source>
</reference>
<proteinExistence type="predicted"/>
<keyword evidence="3" id="KW-1133">Transmembrane helix</keyword>
<dbReference type="InterPro" id="IPR045584">
    <property type="entry name" value="Pilin-like"/>
</dbReference>
<keyword evidence="3" id="KW-0472">Membrane</keyword>
<organism evidence="4 5">
    <name type="scientific">Georgfuchsia toluolica</name>
    <dbReference type="NCBI Taxonomy" id="424218"/>
    <lineage>
        <taxon>Bacteria</taxon>
        <taxon>Pseudomonadati</taxon>
        <taxon>Pseudomonadota</taxon>
        <taxon>Betaproteobacteria</taxon>
        <taxon>Nitrosomonadales</taxon>
        <taxon>Sterolibacteriaceae</taxon>
        <taxon>Georgfuchsia</taxon>
    </lineage>
</organism>
<dbReference type="RefSeq" id="WP_220634952.1">
    <property type="nucleotide sequence ID" value="NZ_CAJQUM010000001.1"/>
</dbReference>
<dbReference type="PRINTS" id="PR00813">
    <property type="entry name" value="BCTERIALGSPG"/>
</dbReference>
<dbReference type="SUPFAM" id="SSF54523">
    <property type="entry name" value="Pili subunits"/>
    <property type="match status" value="1"/>
</dbReference>
<dbReference type="InterPro" id="IPR012902">
    <property type="entry name" value="N_methyl_site"/>
</dbReference>
<dbReference type="GO" id="GO:0015628">
    <property type="term" value="P:protein secretion by the type II secretion system"/>
    <property type="evidence" value="ECO:0007669"/>
    <property type="project" value="InterPro"/>
</dbReference>
<gene>
    <name evidence="4" type="ORF">GTOL_10818</name>
</gene>
<dbReference type="PROSITE" id="PS00409">
    <property type="entry name" value="PROKAR_NTER_METHYL"/>
    <property type="match status" value="1"/>
</dbReference>
<dbReference type="Pfam" id="PF07963">
    <property type="entry name" value="N_methyl"/>
    <property type="match status" value="1"/>
</dbReference>
<evidence type="ECO:0000313" key="4">
    <source>
        <dbReference type="EMBL" id="CAG4882936.1"/>
    </source>
</evidence>
<feature type="transmembrane region" description="Helical" evidence="3">
    <location>
        <begin position="20"/>
        <end position="40"/>
    </location>
</feature>
<evidence type="ECO:0000256" key="1">
    <source>
        <dbReference type="ARBA" id="ARBA00022481"/>
    </source>
</evidence>
<dbReference type="EMBL" id="CAJQUM010000001">
    <property type="protein sequence ID" value="CAG4882936.1"/>
    <property type="molecule type" value="Genomic_DNA"/>
</dbReference>
<protein>
    <submittedName>
        <fullName evidence="4">Type II secretion system protein G</fullName>
    </submittedName>
</protein>
<evidence type="ECO:0000256" key="3">
    <source>
        <dbReference type="SAM" id="Phobius"/>
    </source>
</evidence>
<comment type="caution">
    <text evidence="4">The sequence shown here is derived from an EMBL/GenBank/DDBJ whole genome shotgun (WGS) entry which is preliminary data.</text>
</comment>
<dbReference type="Gene3D" id="3.30.700.10">
    <property type="entry name" value="Glycoprotein, Type 4 Pilin"/>
    <property type="match status" value="1"/>
</dbReference>
<feature type="region of interest" description="Disordered" evidence="2">
    <location>
        <begin position="111"/>
        <end position="137"/>
    </location>
</feature>